<protein>
    <submittedName>
        <fullName evidence="3">Uncharacterized protein</fullName>
    </submittedName>
</protein>
<comment type="caution">
    <text evidence="3">The sequence shown here is derived from an EMBL/GenBank/DDBJ whole genome shotgun (WGS) entry which is preliminary data.</text>
</comment>
<sequence length="625" mass="68127">LVASHCPVSMQGRFLLTLATVAGLLLAGCQADIYLHYPRGSNNRLNETSAARTNANRLFDSQNNNRGGYNVGEFGAKQFDEKYFYGSGGASRLSVEWTMQHGCRDGRQGCRVVVQAMCQPLAGAGLDTLRNGNSTQTQGFQAAAKPLDETVDSFLARKAASATAQRGLHEPFEWYDACNARERNRGLFTADQRLRGGSAIYTRQNPAGTRRGYECPEERDYYPYWHPTPWLDVAVLTDNLAECPALVAASAAPTHACVRTFAADSGRRLWAVPENNEFDCAKNGGRFVAFYPYLEVASAIDNEAACSARGYRWAVPHRHRLSSLQPACLVPPPPLDCRLAPTTRDNHLGDKLGGGPVAYDWQLPNFPSGDAQRCVLRLRYNLTSSDSEQLIRQNPLVQPGLQLAVNSNQVGRVFQDRSHVFQLHRVPVPVASNLHHVGVRGKRGNIVQVYPAVEYDFTPTRLSARVGDHLFLQWSGSNSHNNGAPAGDGQAGDDGAGAGGTDRSNLAEAGHANDNLPLPWEASGFLTDGAGRVVWAWHDQLDGLAPRDFGLALASAGYYRCFAAAACGADSEEAKTPLDPELNTAPASFPGLLIRLDRAGQFKFICTRNNNFSNRSHKWLLTVTD</sequence>
<dbReference type="InterPro" id="IPR053320">
    <property type="entry name" value="Protein_DD3-3_O-glyco"/>
</dbReference>
<feature type="chain" id="PRO_5013102872" evidence="2">
    <location>
        <begin position="32"/>
        <end position="625"/>
    </location>
</feature>
<reference evidence="3 4" key="1">
    <citation type="submission" date="2017-06" db="EMBL/GenBank/DDBJ databases">
        <title>A platform for efficient transgenesis in Macrostomum lignano, a flatworm model organism for stem cell research.</title>
        <authorList>
            <person name="Berezikov E."/>
        </authorList>
    </citation>
    <scope>NUCLEOTIDE SEQUENCE [LARGE SCALE GENOMIC DNA]</scope>
    <source>
        <strain evidence="3">DV1</strain>
        <tissue evidence="3">Whole organism</tissue>
    </source>
</reference>
<feature type="signal peptide" evidence="2">
    <location>
        <begin position="1"/>
        <end position="31"/>
    </location>
</feature>
<evidence type="ECO:0000256" key="1">
    <source>
        <dbReference type="SAM" id="MobiDB-lite"/>
    </source>
</evidence>
<proteinExistence type="predicted"/>
<evidence type="ECO:0000313" key="3">
    <source>
        <dbReference type="EMBL" id="PAA81235.1"/>
    </source>
</evidence>
<feature type="compositionally biased region" description="Gly residues" evidence="1">
    <location>
        <begin position="489"/>
        <end position="500"/>
    </location>
</feature>
<feature type="region of interest" description="Disordered" evidence="1">
    <location>
        <begin position="481"/>
        <end position="512"/>
    </location>
</feature>
<name>A0A267G5C1_9PLAT</name>
<organism evidence="3 4">
    <name type="scientific">Macrostomum lignano</name>
    <dbReference type="NCBI Taxonomy" id="282301"/>
    <lineage>
        <taxon>Eukaryota</taxon>
        <taxon>Metazoa</taxon>
        <taxon>Spiralia</taxon>
        <taxon>Lophotrochozoa</taxon>
        <taxon>Platyhelminthes</taxon>
        <taxon>Rhabditophora</taxon>
        <taxon>Macrostomorpha</taxon>
        <taxon>Macrostomida</taxon>
        <taxon>Macrostomidae</taxon>
        <taxon>Macrostomum</taxon>
    </lineage>
</organism>
<evidence type="ECO:0000256" key="2">
    <source>
        <dbReference type="SAM" id="SignalP"/>
    </source>
</evidence>
<accession>A0A267G5C1</accession>
<dbReference type="PANTHER" id="PTHR35170">
    <property type="entry name" value="PROTEIN DD3-3"/>
    <property type="match status" value="1"/>
</dbReference>
<dbReference type="OrthoDB" id="167398at2759"/>
<dbReference type="PANTHER" id="PTHR35170:SF2">
    <property type="entry name" value="PROTEIN DD3-3"/>
    <property type="match status" value="1"/>
</dbReference>
<dbReference type="AlphaFoldDB" id="A0A267G5C1"/>
<gene>
    <name evidence="3" type="ORF">BOX15_Mlig012640g4</name>
</gene>
<dbReference type="EMBL" id="NIVC01000543">
    <property type="protein sequence ID" value="PAA81235.1"/>
    <property type="molecule type" value="Genomic_DNA"/>
</dbReference>
<keyword evidence="4" id="KW-1185">Reference proteome</keyword>
<dbReference type="STRING" id="282301.A0A267G5C1"/>
<keyword evidence="2" id="KW-0732">Signal</keyword>
<feature type="non-terminal residue" evidence="3">
    <location>
        <position position="1"/>
    </location>
</feature>
<evidence type="ECO:0000313" key="4">
    <source>
        <dbReference type="Proteomes" id="UP000215902"/>
    </source>
</evidence>
<dbReference type="Proteomes" id="UP000215902">
    <property type="component" value="Unassembled WGS sequence"/>
</dbReference>